<proteinExistence type="predicted"/>
<accession>X1BSW1</accession>
<reference evidence="1" key="1">
    <citation type="journal article" date="2014" name="Front. Microbiol.">
        <title>High frequency of phylogenetically diverse reductive dehalogenase-homologous genes in deep subseafloor sedimentary metagenomes.</title>
        <authorList>
            <person name="Kawai M."/>
            <person name="Futagami T."/>
            <person name="Toyoda A."/>
            <person name="Takaki Y."/>
            <person name="Nishi S."/>
            <person name="Hori S."/>
            <person name="Arai W."/>
            <person name="Tsubouchi T."/>
            <person name="Morono Y."/>
            <person name="Uchiyama I."/>
            <person name="Ito T."/>
            <person name="Fujiyama A."/>
            <person name="Inagaki F."/>
            <person name="Takami H."/>
        </authorList>
    </citation>
    <scope>NUCLEOTIDE SEQUENCE</scope>
    <source>
        <strain evidence="1">Expedition CK06-06</strain>
    </source>
</reference>
<gene>
    <name evidence="1" type="ORF">S01H4_34850</name>
</gene>
<organism evidence="1">
    <name type="scientific">marine sediment metagenome</name>
    <dbReference type="NCBI Taxonomy" id="412755"/>
    <lineage>
        <taxon>unclassified sequences</taxon>
        <taxon>metagenomes</taxon>
        <taxon>ecological metagenomes</taxon>
    </lineage>
</organism>
<evidence type="ECO:0000313" key="1">
    <source>
        <dbReference type="EMBL" id="GAG75236.1"/>
    </source>
</evidence>
<comment type="caution">
    <text evidence="1">The sequence shown here is derived from an EMBL/GenBank/DDBJ whole genome shotgun (WGS) entry which is preliminary data.</text>
</comment>
<protein>
    <submittedName>
        <fullName evidence="1">Uncharacterized protein</fullName>
    </submittedName>
</protein>
<sequence length="34" mass="3840">GTDNDCQRVAQALETTAQDTESYQWGMFALERFG</sequence>
<name>X1BSW1_9ZZZZ</name>
<dbReference type="EMBL" id="BART01018463">
    <property type="protein sequence ID" value="GAG75236.1"/>
    <property type="molecule type" value="Genomic_DNA"/>
</dbReference>
<dbReference type="AlphaFoldDB" id="X1BSW1"/>
<feature type="non-terminal residue" evidence="1">
    <location>
        <position position="1"/>
    </location>
</feature>